<dbReference type="InterPro" id="IPR044726">
    <property type="entry name" value="ABCC_6TM_D2"/>
</dbReference>
<dbReference type="PROSITE" id="PS00211">
    <property type="entry name" value="ABC_TRANSPORTER_1"/>
    <property type="match status" value="1"/>
</dbReference>
<feature type="transmembrane region" description="Helical" evidence="11">
    <location>
        <begin position="255"/>
        <end position="275"/>
    </location>
</feature>
<feature type="domain" description="ABC transporter" evidence="12">
    <location>
        <begin position="555"/>
        <end position="779"/>
    </location>
</feature>
<dbReference type="InterPro" id="IPR050173">
    <property type="entry name" value="ABC_transporter_C-like"/>
</dbReference>
<evidence type="ECO:0000256" key="2">
    <source>
        <dbReference type="ARBA" id="ARBA00009726"/>
    </source>
</evidence>
<keyword evidence="9 11" id="KW-0472">Membrane</keyword>
<feature type="transmembrane region" description="Helical" evidence="11">
    <location>
        <begin position="16"/>
        <end position="33"/>
    </location>
</feature>
<organism evidence="14 15">
    <name type="scientific">Colletotrichum shisoi</name>
    <dbReference type="NCBI Taxonomy" id="2078593"/>
    <lineage>
        <taxon>Eukaryota</taxon>
        <taxon>Fungi</taxon>
        <taxon>Dikarya</taxon>
        <taxon>Ascomycota</taxon>
        <taxon>Pezizomycotina</taxon>
        <taxon>Sordariomycetes</taxon>
        <taxon>Hypocreomycetidae</taxon>
        <taxon>Glomerellales</taxon>
        <taxon>Glomerellaceae</taxon>
        <taxon>Colletotrichum</taxon>
        <taxon>Colletotrichum destructivum species complex</taxon>
    </lineage>
</organism>
<comment type="subcellular location">
    <subcellularLocation>
        <location evidence="1">Cell membrane</location>
        <topology evidence="1">Multi-pass membrane protein</topology>
    </subcellularLocation>
</comment>
<dbReference type="InterPro" id="IPR017871">
    <property type="entry name" value="ABC_transporter-like_CS"/>
</dbReference>
<dbReference type="GO" id="GO:0005524">
    <property type="term" value="F:ATP binding"/>
    <property type="evidence" value="ECO:0007669"/>
    <property type="project" value="UniProtKB-KW"/>
</dbReference>
<proteinExistence type="inferred from homology"/>
<dbReference type="InterPro" id="IPR011527">
    <property type="entry name" value="ABC1_TM_dom"/>
</dbReference>
<feature type="transmembrane region" description="Helical" evidence="11">
    <location>
        <begin position="433"/>
        <end position="459"/>
    </location>
</feature>
<feature type="domain" description="ABC transporter" evidence="12">
    <location>
        <begin position="1111"/>
        <end position="1316"/>
    </location>
</feature>
<dbReference type="InterPro" id="IPR036640">
    <property type="entry name" value="ABC1_TM_sf"/>
</dbReference>
<keyword evidence="15" id="KW-1185">Reference proteome</keyword>
<sequence length="1316" mass="144339">ISSAGVLAVEVHLHRFQGPLTVLAALHLALLIAQTKTPALRTDVSLAAGILNFIAVLAATFHSYLEDQRSIRPSDILILYFSASVFLFLPRLRTLWLVSSAGAPKVLWTVILALTTLIVPLESVSKRKFLRPPYGTLTKEEETGFWGRSFFTWLLPFFRLGYSRVIHIRDIPDVDADLTGEVAGEKLERAWARRKGRKHHALFRANCAAYRGTLVLGVVTRLCLTVFTFCQPFLITATVRFMQTPKTPQSERYGQALVGACLLTYLGLAVSRAAFSRQQYRFTTMIRAGLTSVVFRQTISLRADDLKDNAAVTLMGTDIERIVATFVNLHQVWAAVLEVGIAIFLPQRQVAAASVVPVVISIVCALGVIPISKTIGKAQTVWIECLQKRVAVTASMLGDMKAIKMLGLPDVLSTVITELRRIELTGSEKFRKLLLAQILVSIFPIELAPFATFVIYSIIAVTTKEQALTTISAFTALSLINLLTQPLLMFCQVVPSIVQGLACFKRIEEFCLKDSGVKSGESVHSGSAFDISTKSGVELESRHLQLKSGDALVVFHGAKISWSPDSDLVFKNLTLTIKRGTTMITGLVGSGKSCLLESILGETSIGTGTRTFTAHGAAYCPQTPWMMNNTIRHNITGGLEYEPKWLEQVLWLCSLTEDIKNMPEGDLYNIGTNGVGLSGGQRQRIALARAVYSRHRVLILYDIFSGLDSKSISQISARLFGIDGHFHRSGLSVVLATHTRVLLRHADEVVVLKDGEVTSQGPYRQVLTESSNIVTKADTESEDVSGEADVAVDEPVKPAHAQTSLDSEEDRLRQNGSWSVYKYYFERAGWVVISLFILSSFTEAFCSGFTTIWFQWWVEANEGRPNDNLGKYLGVYALLFTVTCIAMYIECWLLFIRIISSTALGLHADLLRSSLRAPLSFFQSTDTGSITNRFSQDLNLVDTTLPSNAINFVSIRLLDIEAKAPIYTHFLESLKGVTTIRAYKWQGGFKDRNTELLNTSQKPHYVLACIQLWLALVLDLVVGVLALIIVAMATSLFDTFSPGAVGVAMVLVLGFNTSLAMTIKNWTALETSIGAVARVREFAETTPSEVRDLGDAGVPPSGWPLRGGITFEITTARYTEDGEATLKGLSLSISPGQKVAVCGPSGSGKTSLVLSLLQMIEVTDGRVLVDDVDLVGLGRTEVRSRINVIPQEPFFMPGTVRFNLDPRSRASDEDLGAALDKVGLLGKIGLAGGLDEDLDADGFSVGERQLLALTRALISKSQVLILDEATSSVDQDTEAKMQSIIESEFSQQTVIAVIHRLRYIEQYDKVLLLKRG</sequence>
<keyword evidence="7" id="KW-0067">ATP-binding</keyword>
<feature type="transmembrane region" description="Helical" evidence="11">
    <location>
        <begin position="1043"/>
        <end position="1063"/>
    </location>
</feature>
<name>A0A5Q4BSU9_9PEZI</name>
<keyword evidence="10" id="KW-0325">Glycoprotein</keyword>
<feature type="transmembrane region" description="Helical" evidence="11">
    <location>
        <begin position="214"/>
        <end position="235"/>
    </location>
</feature>
<feature type="transmembrane region" description="Helical" evidence="11">
    <location>
        <begin position="322"/>
        <end position="344"/>
    </location>
</feature>
<evidence type="ECO:0000256" key="1">
    <source>
        <dbReference type="ARBA" id="ARBA00004651"/>
    </source>
</evidence>
<keyword evidence="4" id="KW-1003">Cell membrane</keyword>
<dbReference type="InterPro" id="IPR003593">
    <property type="entry name" value="AAA+_ATPase"/>
</dbReference>
<dbReference type="EMBL" id="PUHP01000426">
    <property type="protein sequence ID" value="TQN70118.1"/>
    <property type="molecule type" value="Genomic_DNA"/>
</dbReference>
<feature type="non-terminal residue" evidence="14">
    <location>
        <position position="1"/>
    </location>
</feature>
<feature type="transmembrane region" description="Helical" evidence="11">
    <location>
        <begin position="145"/>
        <end position="162"/>
    </location>
</feature>
<evidence type="ECO:0000259" key="13">
    <source>
        <dbReference type="PROSITE" id="PS50929"/>
    </source>
</evidence>
<evidence type="ECO:0000256" key="3">
    <source>
        <dbReference type="ARBA" id="ARBA00022448"/>
    </source>
</evidence>
<evidence type="ECO:0000259" key="12">
    <source>
        <dbReference type="PROSITE" id="PS50893"/>
    </source>
</evidence>
<keyword evidence="6" id="KW-0547">Nucleotide-binding</keyword>
<keyword evidence="5 11" id="KW-0812">Transmembrane</keyword>
<dbReference type="GO" id="GO:0140359">
    <property type="term" value="F:ABC-type transporter activity"/>
    <property type="evidence" value="ECO:0007669"/>
    <property type="project" value="InterPro"/>
</dbReference>
<dbReference type="OrthoDB" id="6500128at2759"/>
<feature type="domain" description="ABC transmembrane type-1" evidence="13">
    <location>
        <begin position="215"/>
        <end position="499"/>
    </location>
</feature>
<dbReference type="Pfam" id="PF00005">
    <property type="entry name" value="ABC_tran"/>
    <property type="match status" value="2"/>
</dbReference>
<dbReference type="GO" id="GO:0016887">
    <property type="term" value="F:ATP hydrolysis activity"/>
    <property type="evidence" value="ECO:0007669"/>
    <property type="project" value="InterPro"/>
</dbReference>
<feature type="transmembrane region" description="Helical" evidence="11">
    <location>
        <begin position="45"/>
        <end position="65"/>
    </location>
</feature>
<dbReference type="SUPFAM" id="SSF90123">
    <property type="entry name" value="ABC transporter transmembrane region"/>
    <property type="match status" value="2"/>
</dbReference>
<keyword evidence="3" id="KW-0813">Transport</keyword>
<comment type="similarity">
    <text evidence="2">Belongs to the ABC transporter superfamily. ABCC family. Conjugate transporter (TC 3.A.1.208) subfamily.</text>
</comment>
<feature type="domain" description="ABC transmembrane type-1" evidence="13">
    <location>
        <begin position="835"/>
        <end position="1071"/>
    </location>
</feature>
<dbReference type="InterPro" id="IPR003439">
    <property type="entry name" value="ABC_transporter-like_ATP-bd"/>
</dbReference>
<evidence type="ECO:0000313" key="15">
    <source>
        <dbReference type="Proteomes" id="UP000326340"/>
    </source>
</evidence>
<reference evidence="14 15" key="1">
    <citation type="journal article" date="2019" name="Sci. Rep.">
        <title>Colletotrichum shisoi sp. nov., an anthracnose pathogen of Perilla frutescens in Japan: molecular phylogenetic, morphological and genomic evidence.</title>
        <authorList>
            <person name="Gan P."/>
            <person name="Tsushima A."/>
            <person name="Hiroyama R."/>
            <person name="Narusaka M."/>
            <person name="Takano Y."/>
            <person name="Narusaka Y."/>
            <person name="Kawaradani M."/>
            <person name="Damm U."/>
            <person name="Shirasu K."/>
        </authorList>
    </citation>
    <scope>NUCLEOTIDE SEQUENCE [LARGE SCALE GENOMIC DNA]</scope>
    <source>
        <strain evidence="14 15">PG-2018a</strain>
    </source>
</reference>
<feature type="transmembrane region" description="Helical" evidence="11">
    <location>
        <begin position="106"/>
        <end position="125"/>
    </location>
</feature>
<dbReference type="Gene3D" id="3.40.50.300">
    <property type="entry name" value="P-loop containing nucleotide triphosphate hydrolases"/>
    <property type="match status" value="2"/>
</dbReference>
<evidence type="ECO:0000256" key="5">
    <source>
        <dbReference type="ARBA" id="ARBA00022692"/>
    </source>
</evidence>
<evidence type="ECO:0000256" key="10">
    <source>
        <dbReference type="ARBA" id="ARBA00023180"/>
    </source>
</evidence>
<feature type="transmembrane region" description="Helical" evidence="11">
    <location>
        <begin position="77"/>
        <end position="94"/>
    </location>
</feature>
<dbReference type="FunFam" id="1.20.1560.10:FF:000055">
    <property type="entry name" value="ABC multidrug transporter (Eurofung)"/>
    <property type="match status" value="1"/>
</dbReference>
<keyword evidence="8 11" id="KW-1133">Transmembrane helix</keyword>
<feature type="transmembrane region" description="Helical" evidence="11">
    <location>
        <begin position="471"/>
        <end position="491"/>
    </location>
</feature>
<dbReference type="Pfam" id="PF00664">
    <property type="entry name" value="ABC_membrane"/>
    <property type="match status" value="2"/>
</dbReference>
<comment type="caution">
    <text evidence="14">The sequence shown here is derived from an EMBL/GenBank/DDBJ whole genome shotgun (WGS) entry which is preliminary data.</text>
</comment>
<dbReference type="PROSITE" id="PS50893">
    <property type="entry name" value="ABC_TRANSPORTER_2"/>
    <property type="match status" value="2"/>
</dbReference>
<feature type="transmembrane region" description="Helical" evidence="11">
    <location>
        <begin position="1012"/>
        <end position="1037"/>
    </location>
</feature>
<feature type="transmembrane region" description="Helical" evidence="11">
    <location>
        <begin position="828"/>
        <end position="854"/>
    </location>
</feature>
<accession>A0A5Q4BSU9</accession>
<feature type="non-terminal residue" evidence="14">
    <location>
        <position position="1316"/>
    </location>
</feature>
<evidence type="ECO:0000256" key="7">
    <source>
        <dbReference type="ARBA" id="ARBA00022840"/>
    </source>
</evidence>
<protein>
    <submittedName>
        <fullName evidence="14">ABC transporter ecdL</fullName>
    </submittedName>
</protein>
<dbReference type="PANTHER" id="PTHR24223">
    <property type="entry name" value="ATP-BINDING CASSETTE SUB-FAMILY C"/>
    <property type="match status" value="1"/>
</dbReference>
<evidence type="ECO:0000256" key="11">
    <source>
        <dbReference type="SAM" id="Phobius"/>
    </source>
</evidence>
<evidence type="ECO:0000256" key="8">
    <source>
        <dbReference type="ARBA" id="ARBA00022989"/>
    </source>
</evidence>
<dbReference type="FunFam" id="3.40.50.300:FF:002145">
    <property type="entry name" value="ABC transporter (MsbA subfamily)"/>
    <property type="match status" value="1"/>
</dbReference>
<evidence type="ECO:0000256" key="9">
    <source>
        <dbReference type="ARBA" id="ARBA00023136"/>
    </source>
</evidence>
<dbReference type="PROSITE" id="PS50929">
    <property type="entry name" value="ABC_TM1F"/>
    <property type="match status" value="2"/>
</dbReference>
<dbReference type="SUPFAM" id="SSF52540">
    <property type="entry name" value="P-loop containing nucleoside triphosphate hydrolases"/>
    <property type="match status" value="2"/>
</dbReference>
<evidence type="ECO:0000256" key="4">
    <source>
        <dbReference type="ARBA" id="ARBA00022475"/>
    </source>
</evidence>
<evidence type="ECO:0000256" key="6">
    <source>
        <dbReference type="ARBA" id="ARBA00022741"/>
    </source>
</evidence>
<evidence type="ECO:0000313" key="14">
    <source>
        <dbReference type="EMBL" id="TQN70118.1"/>
    </source>
</evidence>
<dbReference type="FunFam" id="1.20.1560.10:FF:000066">
    <property type="entry name" value="ABC multidrug transporter (Eurofung)"/>
    <property type="match status" value="1"/>
</dbReference>
<feature type="transmembrane region" description="Helical" evidence="11">
    <location>
        <begin position="350"/>
        <end position="369"/>
    </location>
</feature>
<feature type="transmembrane region" description="Helical" evidence="11">
    <location>
        <begin position="874"/>
        <end position="896"/>
    </location>
</feature>
<dbReference type="InterPro" id="IPR027417">
    <property type="entry name" value="P-loop_NTPase"/>
</dbReference>
<dbReference type="CDD" id="cd18580">
    <property type="entry name" value="ABC_6TM_ABCC_D2"/>
    <property type="match status" value="1"/>
</dbReference>
<gene>
    <name evidence="14" type="primary">EcdL</name>
    <name evidence="14" type="ORF">CSHISOI_05330</name>
</gene>
<dbReference type="Gene3D" id="1.20.1560.10">
    <property type="entry name" value="ABC transporter type 1, transmembrane domain"/>
    <property type="match status" value="3"/>
</dbReference>
<dbReference type="GO" id="GO:0005886">
    <property type="term" value="C:plasma membrane"/>
    <property type="evidence" value="ECO:0007669"/>
    <property type="project" value="UniProtKB-SubCell"/>
</dbReference>
<dbReference type="SMART" id="SM00382">
    <property type="entry name" value="AAA"/>
    <property type="match status" value="2"/>
</dbReference>
<dbReference type="Proteomes" id="UP000326340">
    <property type="component" value="Unassembled WGS sequence"/>
</dbReference>
<dbReference type="PANTHER" id="PTHR24223:SF404">
    <property type="entry name" value="ABC MULTIDRUG TRANSPORTER (EUROFUNG)-RELATED"/>
    <property type="match status" value="1"/>
</dbReference>